<dbReference type="Gene3D" id="1.10.3720.10">
    <property type="entry name" value="MetI-like"/>
    <property type="match status" value="1"/>
</dbReference>
<organism evidence="7 8">
    <name type="scientific">Aerophobetes bacterium</name>
    <dbReference type="NCBI Taxonomy" id="2030807"/>
    <lineage>
        <taxon>Bacteria</taxon>
        <taxon>Candidatus Aerophobota</taxon>
    </lineage>
</organism>
<sequence>MKLRKGTKVIEAEKGKGYLQLVWRKFKRSKTAIGGGIAIVTISILSILAPFFSPYDYLDYQPRQSFRPPQRIHFFDHEGKFHWRPFVYDLKLEMDPETYSRIYEEDIRYRFPIRFFVKGWEYKLFGISSKLHFFGVEEGGIIHLLGTDIYGRDLLGRIFLGGRVSLSIALFGAIVTVIIGSIMGAVSGYFSGRVDMVIQRAIEIIQSFPQLPLWMALSAALPKTWSSLDIFIAMIAIFSLLNWPLLAREVRGKVLSYREQDFIMAIKEMGGSDARIIFKHLLPNCLSHIMVVLTLSIPELILMESVLSFLGLGIQPPMVSWGVLLQRAQKIQTLGQHPWITLPGFFIIITVLGFNFLGDGLRDAADPYSVRRT</sequence>
<dbReference type="AlphaFoldDB" id="A0A523QJL2"/>
<evidence type="ECO:0000313" key="8">
    <source>
        <dbReference type="Proteomes" id="UP000320781"/>
    </source>
</evidence>
<dbReference type="InterPro" id="IPR035906">
    <property type="entry name" value="MetI-like_sf"/>
</dbReference>
<dbReference type="Pfam" id="PF00528">
    <property type="entry name" value="BPD_transp_1"/>
    <property type="match status" value="1"/>
</dbReference>
<evidence type="ECO:0000256" key="5">
    <source>
        <dbReference type="RuleBase" id="RU363032"/>
    </source>
</evidence>
<evidence type="ECO:0000256" key="3">
    <source>
        <dbReference type="ARBA" id="ARBA00022989"/>
    </source>
</evidence>
<dbReference type="PANTHER" id="PTHR43839:SF3">
    <property type="entry name" value="OLIGOPEPTIDE ABC TRANSPORTER, PERMEASE PROTEIN"/>
    <property type="match status" value="1"/>
</dbReference>
<dbReference type="EMBL" id="SOKU01000162">
    <property type="protein sequence ID" value="TES85855.1"/>
    <property type="molecule type" value="Genomic_DNA"/>
</dbReference>
<dbReference type="CDD" id="cd06261">
    <property type="entry name" value="TM_PBP2"/>
    <property type="match status" value="1"/>
</dbReference>
<name>A0A523QJL2_UNCAE</name>
<dbReference type="Pfam" id="PF12911">
    <property type="entry name" value="OppC_N"/>
    <property type="match status" value="1"/>
</dbReference>
<evidence type="ECO:0000256" key="4">
    <source>
        <dbReference type="ARBA" id="ARBA00023136"/>
    </source>
</evidence>
<comment type="subcellular location">
    <subcellularLocation>
        <location evidence="5">Cell membrane</location>
        <topology evidence="5">Multi-pass membrane protein</topology>
    </subcellularLocation>
    <subcellularLocation>
        <location evidence="1">Membrane</location>
        <topology evidence="1">Multi-pass membrane protein</topology>
    </subcellularLocation>
</comment>
<protein>
    <submittedName>
        <fullName evidence="7">ABC transporter permease</fullName>
    </submittedName>
</protein>
<dbReference type="GO" id="GO:0005886">
    <property type="term" value="C:plasma membrane"/>
    <property type="evidence" value="ECO:0007669"/>
    <property type="project" value="UniProtKB-SubCell"/>
</dbReference>
<evidence type="ECO:0000259" key="6">
    <source>
        <dbReference type="PROSITE" id="PS50928"/>
    </source>
</evidence>
<feature type="transmembrane region" description="Helical" evidence="5">
    <location>
        <begin position="337"/>
        <end position="357"/>
    </location>
</feature>
<dbReference type="PANTHER" id="PTHR43839">
    <property type="entry name" value="OPPC IN A BINDING PROTEIN-DEPENDENT TRANSPORT SYSTEM"/>
    <property type="match status" value="1"/>
</dbReference>
<keyword evidence="2 5" id="KW-0812">Transmembrane</keyword>
<dbReference type="InterPro" id="IPR025966">
    <property type="entry name" value="OppC_N"/>
</dbReference>
<feature type="transmembrane region" description="Helical" evidence="5">
    <location>
        <begin position="227"/>
        <end position="246"/>
    </location>
</feature>
<keyword evidence="3 5" id="KW-1133">Transmembrane helix</keyword>
<evidence type="ECO:0000256" key="1">
    <source>
        <dbReference type="ARBA" id="ARBA00004141"/>
    </source>
</evidence>
<feature type="transmembrane region" description="Helical" evidence="5">
    <location>
        <begin position="32"/>
        <end position="52"/>
    </location>
</feature>
<evidence type="ECO:0000313" key="7">
    <source>
        <dbReference type="EMBL" id="TES85855.1"/>
    </source>
</evidence>
<feature type="domain" description="ABC transmembrane type-1" evidence="6">
    <location>
        <begin position="162"/>
        <end position="358"/>
    </location>
</feature>
<gene>
    <name evidence="7" type="ORF">E3J95_03475</name>
</gene>
<dbReference type="Proteomes" id="UP000320781">
    <property type="component" value="Unassembled WGS sequence"/>
</dbReference>
<accession>A0A523QJL2</accession>
<comment type="similarity">
    <text evidence="5">Belongs to the binding-protein-dependent transport system permease family.</text>
</comment>
<evidence type="ECO:0000256" key="2">
    <source>
        <dbReference type="ARBA" id="ARBA00022692"/>
    </source>
</evidence>
<dbReference type="PROSITE" id="PS50928">
    <property type="entry name" value="ABC_TM1"/>
    <property type="match status" value="1"/>
</dbReference>
<reference evidence="7 8" key="1">
    <citation type="submission" date="2019-03" db="EMBL/GenBank/DDBJ databases">
        <title>Metabolic potential of uncultured bacteria and archaea associated with petroleum seepage in deep-sea sediments.</title>
        <authorList>
            <person name="Dong X."/>
            <person name="Hubert C."/>
        </authorList>
    </citation>
    <scope>NUCLEOTIDE SEQUENCE [LARGE SCALE GENOMIC DNA]</scope>
    <source>
        <strain evidence="7">E44_bin92</strain>
    </source>
</reference>
<keyword evidence="5" id="KW-0813">Transport</keyword>
<dbReference type="InterPro" id="IPR000515">
    <property type="entry name" value="MetI-like"/>
</dbReference>
<proteinExistence type="inferred from homology"/>
<feature type="transmembrane region" description="Helical" evidence="5">
    <location>
        <begin position="164"/>
        <end position="190"/>
    </location>
</feature>
<dbReference type="SUPFAM" id="SSF161098">
    <property type="entry name" value="MetI-like"/>
    <property type="match status" value="1"/>
</dbReference>
<comment type="caution">
    <text evidence="7">The sequence shown here is derived from an EMBL/GenBank/DDBJ whole genome shotgun (WGS) entry which is preliminary data.</text>
</comment>
<keyword evidence="4 5" id="KW-0472">Membrane</keyword>
<dbReference type="GO" id="GO:0055085">
    <property type="term" value="P:transmembrane transport"/>
    <property type="evidence" value="ECO:0007669"/>
    <property type="project" value="InterPro"/>
</dbReference>